<reference evidence="1 2" key="1">
    <citation type="submission" date="2020-08" db="EMBL/GenBank/DDBJ databases">
        <title>Sequencing the genomes of 1000 actinobacteria strains.</title>
        <authorList>
            <person name="Klenk H.-P."/>
        </authorList>
    </citation>
    <scope>NUCLEOTIDE SEQUENCE [LARGE SCALE GENOMIC DNA]</scope>
    <source>
        <strain evidence="1 2">DSM 45584</strain>
    </source>
</reference>
<dbReference type="EMBL" id="JACHIW010000001">
    <property type="protein sequence ID" value="MBB5154877.1"/>
    <property type="molecule type" value="Genomic_DNA"/>
</dbReference>
<name>A0A840Q4H0_9PSEU</name>
<protein>
    <submittedName>
        <fullName evidence="1">Uncharacterized protein</fullName>
    </submittedName>
</protein>
<keyword evidence="2" id="KW-1185">Reference proteome</keyword>
<evidence type="ECO:0000313" key="1">
    <source>
        <dbReference type="EMBL" id="MBB5154877.1"/>
    </source>
</evidence>
<dbReference type="RefSeq" id="WP_312864220.1">
    <property type="nucleotide sequence ID" value="NZ_JACHIW010000001.1"/>
</dbReference>
<organism evidence="1 2">
    <name type="scientific">Saccharopolyspora phatthalungensis</name>
    <dbReference type="NCBI Taxonomy" id="664693"/>
    <lineage>
        <taxon>Bacteria</taxon>
        <taxon>Bacillati</taxon>
        <taxon>Actinomycetota</taxon>
        <taxon>Actinomycetes</taxon>
        <taxon>Pseudonocardiales</taxon>
        <taxon>Pseudonocardiaceae</taxon>
        <taxon>Saccharopolyspora</taxon>
    </lineage>
</organism>
<gene>
    <name evidence="1" type="ORF">BJ970_002411</name>
</gene>
<evidence type="ECO:0000313" key="2">
    <source>
        <dbReference type="Proteomes" id="UP000584374"/>
    </source>
</evidence>
<comment type="caution">
    <text evidence="1">The sequence shown here is derived from an EMBL/GenBank/DDBJ whole genome shotgun (WGS) entry which is preliminary data.</text>
</comment>
<accession>A0A840Q4H0</accession>
<dbReference type="Proteomes" id="UP000584374">
    <property type="component" value="Unassembled WGS sequence"/>
</dbReference>
<dbReference type="AlphaFoldDB" id="A0A840Q4H0"/>
<proteinExistence type="predicted"/>
<sequence>MPTEDQRRLGAFAAHAYAAVGDIAVRFLAGEVGLLGERPDVDTPVIHPVSQRCQLVGAHCWASCSPVVPRRWGS</sequence>